<name>A0A0S1S1L5_9CAUD</name>
<evidence type="ECO:0000313" key="1">
    <source>
        <dbReference type="EMBL" id="ALM02560.1"/>
    </source>
</evidence>
<dbReference type="OrthoDB" id="34294at10239"/>
<accession>A0A0S1S1L5</accession>
<protein>
    <submittedName>
        <fullName evidence="1">Uncharacterized protein</fullName>
    </submittedName>
</protein>
<dbReference type="Proteomes" id="UP000203990">
    <property type="component" value="Segment"/>
</dbReference>
<dbReference type="GeneID" id="26523139"/>
<gene>
    <name evidence="1" type="ORF">KB57_173</name>
</gene>
<proteinExistence type="predicted"/>
<dbReference type="KEGG" id="vg:26523139"/>
<dbReference type="RefSeq" id="YP_009187786.1">
    <property type="nucleotide sequence ID" value="NC_028659.1"/>
</dbReference>
<evidence type="ECO:0000313" key="2">
    <source>
        <dbReference type="Proteomes" id="UP000203990"/>
    </source>
</evidence>
<organism evidence="1 2">
    <name type="scientific">Klebsiella phage vB_KpnM_KB57</name>
    <dbReference type="NCBI Taxonomy" id="1719140"/>
    <lineage>
        <taxon>Viruses</taxon>
        <taxon>Duplodnaviria</taxon>
        <taxon>Heunggongvirae</taxon>
        <taxon>Uroviricota</taxon>
        <taxon>Caudoviricetes</taxon>
        <taxon>Vequintavirinae</taxon>
        <taxon>Mydovirus</taxon>
        <taxon>Mydovirus KB57</taxon>
    </lineage>
</organism>
<reference evidence="1 2" key="1">
    <citation type="submission" date="2015-10" db="EMBL/GenBank/DDBJ databases">
        <title>Complete genome sequence of Klebsiella pneumoniae bacteriophage vB_KpnM_KB57.</title>
        <authorList>
            <person name="Volozhantsev N.V."/>
            <person name="Popova A.V."/>
            <person name="Krasilnikova V.M."/>
            <person name="Bogun A.G."/>
        </authorList>
    </citation>
    <scope>NUCLEOTIDE SEQUENCE [LARGE SCALE GENOMIC DNA]</scope>
</reference>
<dbReference type="EMBL" id="KT934943">
    <property type="protein sequence ID" value="ALM02560.1"/>
    <property type="molecule type" value="Genomic_DNA"/>
</dbReference>
<keyword evidence="2" id="KW-1185">Reference proteome</keyword>
<dbReference type="Pfam" id="PF23799">
    <property type="entry name" value="DUF7175"/>
    <property type="match status" value="1"/>
</dbReference>
<dbReference type="InterPro" id="IPR055599">
    <property type="entry name" value="DUF7175"/>
</dbReference>
<sequence>MKNYYVLDETCTGHRQRIFQLVMRSFSIDANTRDTWCSLFKTKGYKRAVETRRKINEHLQGVVKKEFPEVKSWKIANLLGSTGMHDVRVRRRQKYLLEVDDGKC</sequence>